<evidence type="ECO:0000313" key="1">
    <source>
        <dbReference type="EMBL" id="ETV68485.1"/>
    </source>
</evidence>
<dbReference type="VEuPathDB" id="FungiDB:H257_15641"/>
<proteinExistence type="predicted"/>
<accession>W4FLY4</accession>
<organism evidence="1">
    <name type="scientific">Aphanomyces astaci</name>
    <name type="common">Crayfish plague agent</name>
    <dbReference type="NCBI Taxonomy" id="112090"/>
    <lineage>
        <taxon>Eukaryota</taxon>
        <taxon>Sar</taxon>
        <taxon>Stramenopiles</taxon>
        <taxon>Oomycota</taxon>
        <taxon>Saprolegniomycetes</taxon>
        <taxon>Saprolegniales</taxon>
        <taxon>Verrucalvaceae</taxon>
        <taxon>Aphanomyces</taxon>
    </lineage>
</organism>
<sequence length="177" mass="19193">MGDVGLLVVGFHVRVDPSRLELQHRLDELEVLGRVLLHEEEVEVAHGDLILQQGLEPSRLTHKVPAFLRHEPELVLLLGQGCCDFADHILDVVHRLGLAERVQTDPKVGNRLVVEPGSAGDAPQMGLNDGGRVVGCGGGGALRGISDTLEGKVQLHYVVTVDFSAKGSKMFTANRRF</sequence>
<dbReference type="RefSeq" id="XP_009842111.1">
    <property type="nucleotide sequence ID" value="XM_009843809.1"/>
</dbReference>
<reference evidence="1" key="1">
    <citation type="submission" date="2013-12" db="EMBL/GenBank/DDBJ databases">
        <title>The Genome Sequence of Aphanomyces astaci APO3.</title>
        <authorList>
            <consortium name="The Broad Institute Genomics Platform"/>
            <person name="Russ C."/>
            <person name="Tyler B."/>
            <person name="van West P."/>
            <person name="Dieguez-Uribeondo J."/>
            <person name="Young S.K."/>
            <person name="Zeng Q."/>
            <person name="Gargeya S."/>
            <person name="Fitzgerald M."/>
            <person name="Abouelleil A."/>
            <person name="Alvarado L."/>
            <person name="Chapman S.B."/>
            <person name="Gainer-Dewar J."/>
            <person name="Goldberg J."/>
            <person name="Griggs A."/>
            <person name="Gujja S."/>
            <person name="Hansen M."/>
            <person name="Howarth C."/>
            <person name="Imamovic A."/>
            <person name="Ireland A."/>
            <person name="Larimer J."/>
            <person name="McCowan C."/>
            <person name="Murphy C."/>
            <person name="Pearson M."/>
            <person name="Poon T.W."/>
            <person name="Priest M."/>
            <person name="Roberts A."/>
            <person name="Saif S."/>
            <person name="Shea T."/>
            <person name="Sykes S."/>
            <person name="Wortman J."/>
            <person name="Nusbaum C."/>
            <person name="Birren B."/>
        </authorList>
    </citation>
    <scope>NUCLEOTIDE SEQUENCE [LARGE SCALE GENOMIC DNA]</scope>
    <source>
        <strain evidence="1">APO3</strain>
    </source>
</reference>
<protein>
    <submittedName>
        <fullName evidence="1">Uncharacterized protein</fullName>
    </submittedName>
</protein>
<gene>
    <name evidence="1" type="ORF">H257_15641</name>
</gene>
<dbReference type="GeneID" id="20817637"/>
<name>W4FLY4_APHAT</name>
<dbReference type="EMBL" id="KI913185">
    <property type="protein sequence ID" value="ETV68485.1"/>
    <property type="molecule type" value="Genomic_DNA"/>
</dbReference>
<dbReference type="AlphaFoldDB" id="W4FLY4"/>